<feature type="compositionally biased region" description="Basic and acidic residues" evidence="7">
    <location>
        <begin position="214"/>
        <end position="260"/>
    </location>
</feature>
<comment type="similarity">
    <text evidence="2">Belongs to the AHA1 family.</text>
</comment>
<dbReference type="Pfam" id="PF09229">
    <property type="entry name" value="Aha1_N"/>
    <property type="match status" value="1"/>
</dbReference>
<evidence type="ECO:0000259" key="8">
    <source>
        <dbReference type="SMART" id="SM01000"/>
    </source>
</evidence>
<dbReference type="PANTHER" id="PTHR46512">
    <property type="entry name" value="PEPTIDYLPROLYL ISOMERASE"/>
    <property type="match status" value="1"/>
</dbReference>
<feature type="compositionally biased region" description="Polar residues" evidence="7">
    <location>
        <begin position="319"/>
        <end position="336"/>
    </location>
</feature>
<dbReference type="GO" id="GO:0003755">
    <property type="term" value="F:peptidyl-prolyl cis-trans isomerase activity"/>
    <property type="evidence" value="ECO:0007669"/>
    <property type="project" value="UniProtKB-EC"/>
</dbReference>
<dbReference type="EMBL" id="BDSA01000001">
    <property type="protein sequence ID" value="GBE59077.1"/>
    <property type="molecule type" value="Genomic_DNA"/>
</dbReference>
<dbReference type="Gene3D" id="3.15.10.20">
    <property type="entry name" value="Activator of Hsp90 ATPase Aha1, N-terminal domain"/>
    <property type="match status" value="1"/>
</dbReference>
<dbReference type="InterPro" id="IPR011990">
    <property type="entry name" value="TPR-like_helical_dom_sf"/>
</dbReference>
<dbReference type="AlphaFoldDB" id="A0A2H6K7V3"/>
<evidence type="ECO:0000256" key="6">
    <source>
        <dbReference type="PROSITE-ProRule" id="PRU00339"/>
    </source>
</evidence>
<feature type="region of interest" description="Disordered" evidence="7">
    <location>
        <begin position="214"/>
        <end position="282"/>
    </location>
</feature>
<comment type="caution">
    <text evidence="9">The sequence shown here is derived from an EMBL/GenBank/DDBJ whole genome shotgun (WGS) entry which is preliminary data.</text>
</comment>
<dbReference type="InterPro" id="IPR036338">
    <property type="entry name" value="Aha1"/>
</dbReference>
<evidence type="ECO:0000256" key="5">
    <source>
        <dbReference type="ARBA" id="ARBA00023235"/>
    </source>
</evidence>
<dbReference type="PANTHER" id="PTHR46512:SF9">
    <property type="entry name" value="PEPTIDYLPROLYL ISOMERASE"/>
    <property type="match status" value="1"/>
</dbReference>
<feature type="region of interest" description="Disordered" evidence="7">
    <location>
        <begin position="1"/>
        <end position="20"/>
    </location>
</feature>
<dbReference type="Pfam" id="PF13181">
    <property type="entry name" value="TPR_8"/>
    <property type="match status" value="1"/>
</dbReference>
<evidence type="ECO:0000313" key="10">
    <source>
        <dbReference type="Proteomes" id="UP000236319"/>
    </source>
</evidence>
<feature type="repeat" description="TPR" evidence="6">
    <location>
        <begin position="30"/>
        <end position="63"/>
    </location>
</feature>
<dbReference type="SMART" id="SM00028">
    <property type="entry name" value="TPR"/>
    <property type="match status" value="2"/>
</dbReference>
<keyword evidence="6" id="KW-0802">TPR repeat</keyword>
<dbReference type="InterPro" id="IPR019734">
    <property type="entry name" value="TPR_rpt"/>
</dbReference>
<dbReference type="SMART" id="SM01000">
    <property type="entry name" value="Aha1_N"/>
    <property type="match status" value="1"/>
</dbReference>
<feature type="repeat" description="TPR" evidence="6">
    <location>
        <begin position="75"/>
        <end position="108"/>
    </location>
</feature>
<dbReference type="OrthoDB" id="298012at2759"/>
<protein>
    <recommendedName>
        <fullName evidence="3">peptidylprolyl isomerase</fullName>
        <ecNumber evidence="3">5.2.1.8</ecNumber>
    </recommendedName>
</protein>
<dbReference type="GO" id="GO:0051087">
    <property type="term" value="F:protein-folding chaperone binding"/>
    <property type="evidence" value="ECO:0007669"/>
    <property type="project" value="InterPro"/>
</dbReference>
<evidence type="ECO:0000313" key="9">
    <source>
        <dbReference type="EMBL" id="GBE59077.1"/>
    </source>
</evidence>
<dbReference type="GO" id="GO:0001671">
    <property type="term" value="F:ATPase activator activity"/>
    <property type="evidence" value="ECO:0007669"/>
    <property type="project" value="InterPro"/>
</dbReference>
<evidence type="ECO:0000256" key="3">
    <source>
        <dbReference type="ARBA" id="ARBA00013194"/>
    </source>
</evidence>
<reference evidence="9 10" key="1">
    <citation type="journal article" date="2017" name="BMC Genomics">
        <title>Whole-genome assembly of Babesia ovata and comparative genomics between closely related pathogens.</title>
        <authorList>
            <person name="Yamagishi J."/>
            <person name="Asada M."/>
            <person name="Hakimi H."/>
            <person name="Tanaka T.Q."/>
            <person name="Sugimoto C."/>
            <person name="Kawazu S."/>
        </authorList>
    </citation>
    <scope>NUCLEOTIDE SEQUENCE [LARGE SCALE GENOMIC DNA]</scope>
    <source>
        <strain evidence="9 10">Miyake</strain>
    </source>
</reference>
<evidence type="ECO:0000256" key="1">
    <source>
        <dbReference type="ARBA" id="ARBA00000971"/>
    </source>
</evidence>
<dbReference type="VEuPathDB" id="PiroplasmaDB:BOVATA_005700"/>
<feature type="compositionally biased region" description="Low complexity" evidence="7">
    <location>
        <begin position="1"/>
        <end position="13"/>
    </location>
</feature>
<dbReference type="Gene3D" id="1.25.40.10">
    <property type="entry name" value="Tetratricopeptide repeat domain"/>
    <property type="match status" value="1"/>
</dbReference>
<accession>A0A2H6K7V3</accession>
<dbReference type="RefSeq" id="XP_028865320.1">
    <property type="nucleotide sequence ID" value="XM_029009487.1"/>
</dbReference>
<feature type="domain" description="Activator of Hsp90 ATPase AHSA1-like N-terminal" evidence="8">
    <location>
        <begin position="341"/>
        <end position="537"/>
    </location>
</feature>
<keyword evidence="5" id="KW-0413">Isomerase</keyword>
<comment type="catalytic activity">
    <reaction evidence="1">
        <text>[protein]-peptidylproline (omega=180) = [protein]-peptidylproline (omega=0)</text>
        <dbReference type="Rhea" id="RHEA:16237"/>
        <dbReference type="Rhea" id="RHEA-COMP:10747"/>
        <dbReference type="Rhea" id="RHEA-COMP:10748"/>
        <dbReference type="ChEBI" id="CHEBI:83833"/>
        <dbReference type="ChEBI" id="CHEBI:83834"/>
        <dbReference type="EC" id="5.2.1.8"/>
    </reaction>
</comment>
<dbReference type="InterPro" id="IPR015310">
    <property type="entry name" value="AHSA1-like_N"/>
</dbReference>
<dbReference type="SUPFAM" id="SSF103111">
    <property type="entry name" value="Activator of Hsp90 ATPase, Aha1"/>
    <property type="match status" value="1"/>
</dbReference>
<keyword evidence="10" id="KW-1185">Reference proteome</keyword>
<proteinExistence type="inferred from homology"/>
<name>A0A2H6K7V3_9APIC</name>
<dbReference type="EC" id="5.2.1.8" evidence="3"/>
<sequence length="539" mass="61419">MSEKSSSSSPASSDIEVDEPVDVQACVAEANSLKEQGNAAFKAADYSKAVEEYQKAVDRLSKLPSDVTEHDGMKSVLYSNISASYLGMADHEKAITAAEDALRWDPANKKAQYRRALARFNFGYLDEAKSECQAMIAEDASNSNARMLLVKISERQKQLREQQKKAFGGLFNKTGGLYVDRTEEMQQRKQRRFEDFNRERRDKGEDELDFEAWERKEEEEEQKREAERIEKVKAEEEKKRNEAKGDDKKRNGVEASEEPKSPTAASAATKKPKQEESDMDEEDQKIIQETKKMGYCYFGKNKPEGNLTSSRVPQKIETDASSDTMSRSLSSWNSKGTTYEEKDMSSWCRKALRDSLERASYENDPSQRDPSFNVMEMLSNVGSNLCDSHTSQINIDKMNDAENMEKLEKLAMMIHRSSIKVISVDDLECEAQIALIRATRRYMFDFSCSLKFEASIDTAFGAGYSSDDESKASVYRGTLTMTEISSAMETGKTYSDYMRVSFEDDPKPEHTELMRCMMDKFKTSVCERIDAFLKKYQKQ</sequence>
<evidence type="ECO:0000256" key="7">
    <source>
        <dbReference type="SAM" id="MobiDB-lite"/>
    </source>
</evidence>
<dbReference type="SUPFAM" id="SSF48452">
    <property type="entry name" value="TPR-like"/>
    <property type="match status" value="1"/>
</dbReference>
<dbReference type="PROSITE" id="PS50005">
    <property type="entry name" value="TPR"/>
    <property type="match status" value="2"/>
</dbReference>
<dbReference type="GeneID" id="39872847"/>
<gene>
    <name evidence="9" type="ORF">BOVATA_005700</name>
</gene>
<dbReference type="Proteomes" id="UP000236319">
    <property type="component" value="Unassembled WGS sequence"/>
</dbReference>
<dbReference type="InterPro" id="IPR050754">
    <property type="entry name" value="FKBP4/5/8-like"/>
</dbReference>
<organism evidence="9 10">
    <name type="scientific">Babesia ovata</name>
    <dbReference type="NCBI Taxonomy" id="189622"/>
    <lineage>
        <taxon>Eukaryota</taxon>
        <taxon>Sar</taxon>
        <taxon>Alveolata</taxon>
        <taxon>Apicomplexa</taxon>
        <taxon>Aconoidasida</taxon>
        <taxon>Piroplasmida</taxon>
        <taxon>Babesiidae</taxon>
        <taxon>Babesia</taxon>
    </lineage>
</organism>
<evidence type="ECO:0000256" key="2">
    <source>
        <dbReference type="ARBA" id="ARBA00006817"/>
    </source>
</evidence>
<keyword evidence="4" id="KW-0697">Rotamase</keyword>
<feature type="region of interest" description="Disordered" evidence="7">
    <location>
        <begin position="317"/>
        <end position="336"/>
    </location>
</feature>
<evidence type="ECO:0000256" key="4">
    <source>
        <dbReference type="ARBA" id="ARBA00023110"/>
    </source>
</evidence>